<dbReference type="Gene3D" id="3.10.450.50">
    <property type="match status" value="1"/>
</dbReference>
<protein>
    <submittedName>
        <fullName evidence="1">Uncharacterized protein</fullName>
    </submittedName>
</protein>
<evidence type="ECO:0000313" key="1">
    <source>
        <dbReference type="EMBL" id="OEU15584.1"/>
    </source>
</evidence>
<keyword evidence="2" id="KW-1185">Reference proteome</keyword>
<sequence>MSNQFDISKPTFDLLSLRSVRGDAVVRYDSLNQSEPIRIILFAIFGATSLSAPSLAEAVGYEPMSTPAIIVSVISAISSGALFYRECSRRSKQLKRIEKELNSESLPIRLPNNILAEMPFAKAMTLKNLRSTQRPPRIIAICGNRSKLTETLSNLAVYRQRLSQASVFVVAVPTDGSTREDWQVLNKNAYRSWLADTYEPQLWLDYFQELSEDTTNTNEDNDLNFRWFGLNSNGRSFGSGDGEIRIIQLMGQFLRPTDFLDMPDDDNINKNIPKILSDDSATEKEVLENVEVFYKALTTGDQNAIESVFSKTPSNEVSEVVNSGGRIDTWKDCLADGARPSEMKISGADVTVISDFEAYTTVIEFPANTGMDDASLLAIQRFTRADKNDPWKLVLHQTIPWSLETKAQGTLQCDCRGCVALTRSKERRTFGGIIG</sequence>
<organism evidence="1 2">
    <name type="scientific">Fragilariopsis cylindrus CCMP1102</name>
    <dbReference type="NCBI Taxonomy" id="635003"/>
    <lineage>
        <taxon>Eukaryota</taxon>
        <taxon>Sar</taxon>
        <taxon>Stramenopiles</taxon>
        <taxon>Ochrophyta</taxon>
        <taxon>Bacillariophyta</taxon>
        <taxon>Bacillariophyceae</taxon>
        <taxon>Bacillariophycidae</taxon>
        <taxon>Bacillariales</taxon>
        <taxon>Bacillariaceae</taxon>
        <taxon>Fragilariopsis</taxon>
    </lineage>
</organism>
<dbReference type="InterPro" id="IPR032710">
    <property type="entry name" value="NTF2-like_dom_sf"/>
</dbReference>
<gene>
    <name evidence="1" type="ORF">FRACYDRAFT_240277</name>
</gene>
<reference evidence="1 2" key="1">
    <citation type="submission" date="2016-09" db="EMBL/GenBank/DDBJ databases">
        <title>Extensive genetic diversity and differential bi-allelic expression allows diatom success in the polar Southern Ocean.</title>
        <authorList>
            <consortium name="DOE Joint Genome Institute"/>
            <person name="Mock T."/>
            <person name="Otillar R.P."/>
            <person name="Strauss J."/>
            <person name="Dupont C."/>
            <person name="Frickenhaus S."/>
            <person name="Maumus F."/>
            <person name="Mcmullan M."/>
            <person name="Sanges R."/>
            <person name="Schmutz J."/>
            <person name="Toseland A."/>
            <person name="Valas R."/>
            <person name="Veluchamy A."/>
            <person name="Ward B.J."/>
            <person name="Allen A."/>
            <person name="Barry K."/>
            <person name="Falciatore A."/>
            <person name="Ferrante M."/>
            <person name="Fortunato A.E."/>
            <person name="Gloeckner G."/>
            <person name="Gruber A."/>
            <person name="Hipkin R."/>
            <person name="Janech M."/>
            <person name="Kroth P."/>
            <person name="Leese F."/>
            <person name="Lindquist E."/>
            <person name="Lyon B.R."/>
            <person name="Martin J."/>
            <person name="Mayer C."/>
            <person name="Parker M."/>
            <person name="Quesneville H."/>
            <person name="Raymond J."/>
            <person name="Uhlig C."/>
            <person name="Valentin K.U."/>
            <person name="Worden A.Z."/>
            <person name="Armbrust E.V."/>
            <person name="Bowler C."/>
            <person name="Green B."/>
            <person name="Moulton V."/>
            <person name="Van Oosterhout C."/>
            <person name="Grigoriev I."/>
        </authorList>
    </citation>
    <scope>NUCLEOTIDE SEQUENCE [LARGE SCALE GENOMIC DNA]</scope>
    <source>
        <strain evidence="1 2">CCMP1102</strain>
    </source>
</reference>
<dbReference type="AlphaFoldDB" id="A0A1E7FBR6"/>
<dbReference type="SUPFAM" id="SSF54427">
    <property type="entry name" value="NTF2-like"/>
    <property type="match status" value="1"/>
</dbReference>
<dbReference type="InParanoid" id="A0A1E7FBR6"/>
<name>A0A1E7FBR6_9STRA</name>
<dbReference type="EMBL" id="KV784359">
    <property type="protein sequence ID" value="OEU15584.1"/>
    <property type="molecule type" value="Genomic_DNA"/>
</dbReference>
<dbReference type="KEGG" id="fcy:FRACYDRAFT_240277"/>
<proteinExistence type="predicted"/>
<accession>A0A1E7FBR6</accession>
<evidence type="ECO:0000313" key="2">
    <source>
        <dbReference type="Proteomes" id="UP000095751"/>
    </source>
</evidence>
<dbReference type="OrthoDB" id="5130at2759"/>
<dbReference type="Proteomes" id="UP000095751">
    <property type="component" value="Unassembled WGS sequence"/>
</dbReference>